<keyword evidence="7" id="KW-1185">Reference proteome</keyword>
<evidence type="ECO:0000256" key="2">
    <source>
        <dbReference type="ARBA" id="ARBA00019066"/>
    </source>
</evidence>
<feature type="coiled-coil region" evidence="4">
    <location>
        <begin position="289"/>
        <end position="316"/>
    </location>
</feature>
<comment type="pathway">
    <text evidence="1">Biopolymer metabolism; poly-(R)-3-hydroxybutanoate biosynthesis.</text>
</comment>
<proteinExistence type="predicted"/>
<evidence type="ECO:0000256" key="3">
    <source>
        <dbReference type="ARBA" id="ARBA00022752"/>
    </source>
</evidence>
<evidence type="ECO:0000256" key="5">
    <source>
        <dbReference type="SAM" id="MobiDB-lite"/>
    </source>
</evidence>
<dbReference type="Pfam" id="PF09712">
    <property type="entry name" value="PHA_synth_III_E"/>
    <property type="match status" value="1"/>
</dbReference>
<dbReference type="RefSeq" id="WP_200386502.1">
    <property type="nucleotide sequence ID" value="NZ_NRSD01000002.1"/>
</dbReference>
<sequence length="355" mass="39854">MSNETLFNDTWMDLQRKYWDAWSELGRKGMASGSGGAGAFATPWEAALDNWWKALSPAAPDTAKQFMEKLMEQGKSFFRFGESFAATTDRGNALPDGLSAWTSFMEDVQKRMTGSVDDGDHVMHRMMSFWEMPLDNWQRMMSSMSPMPGDALRNMPHDHLNRVLSAPGLGYTREEQSQYQELIRATMAYQNALQEYNSFYTRLGTKSIERMGTFLKGVMDSGQPIDSARALYDNWVMCCEAVYAEEVATPEYAQIHGHLVNAQMALKKRMAVLVDENLGALNMPSRSELRTLQDRLQETRRENKQLRQSLHNIERQVETLMGGAQESVPTAIKATAPAAKPPARKKAAAKPAGSS</sequence>
<evidence type="ECO:0000313" key="7">
    <source>
        <dbReference type="Proteomes" id="UP001138802"/>
    </source>
</evidence>
<keyword evidence="4" id="KW-0175">Coiled coil</keyword>
<accession>A0A9X1B890</accession>
<comment type="caution">
    <text evidence="6">The sequence shown here is derived from an EMBL/GenBank/DDBJ whole genome shotgun (WGS) entry which is preliminary data.</text>
</comment>
<dbReference type="NCBIfam" id="TIGR01834">
    <property type="entry name" value="PHA_synth_III_E"/>
    <property type="match status" value="1"/>
</dbReference>
<protein>
    <recommendedName>
        <fullName evidence="2">Poly(3-hydroxyalkanoate) polymerase subunit PhaE</fullName>
    </recommendedName>
</protein>
<feature type="region of interest" description="Disordered" evidence="5">
    <location>
        <begin position="322"/>
        <end position="355"/>
    </location>
</feature>
<dbReference type="Proteomes" id="UP001138802">
    <property type="component" value="Unassembled WGS sequence"/>
</dbReference>
<reference evidence="6 7" key="1">
    <citation type="journal article" date="2020" name="Microorganisms">
        <title>Osmotic Adaptation and Compatible Solute Biosynthesis of Phototrophic Bacteria as Revealed from Genome Analyses.</title>
        <authorList>
            <person name="Imhoff J.F."/>
            <person name="Rahn T."/>
            <person name="Kunzel S."/>
            <person name="Keller A."/>
            <person name="Neulinger S.C."/>
        </authorList>
    </citation>
    <scope>NUCLEOTIDE SEQUENCE [LARGE SCALE GENOMIC DNA]</scope>
    <source>
        <strain evidence="6 7">DSM 21303</strain>
    </source>
</reference>
<name>A0A9X1B890_9GAMM</name>
<dbReference type="AlphaFoldDB" id="A0A9X1B890"/>
<dbReference type="EMBL" id="NRSD01000002">
    <property type="protein sequence ID" value="MBK1643701.1"/>
    <property type="molecule type" value="Genomic_DNA"/>
</dbReference>
<keyword evidence="3" id="KW-0583">PHB biosynthesis</keyword>
<organism evidence="6 7">
    <name type="scientific">Thiocapsa imhoffii</name>
    <dbReference type="NCBI Taxonomy" id="382777"/>
    <lineage>
        <taxon>Bacteria</taxon>
        <taxon>Pseudomonadati</taxon>
        <taxon>Pseudomonadota</taxon>
        <taxon>Gammaproteobacteria</taxon>
        <taxon>Chromatiales</taxon>
        <taxon>Chromatiaceae</taxon>
        <taxon>Thiocapsa</taxon>
    </lineage>
</organism>
<evidence type="ECO:0000313" key="6">
    <source>
        <dbReference type="EMBL" id="MBK1643701.1"/>
    </source>
</evidence>
<dbReference type="GO" id="GO:0042619">
    <property type="term" value="P:poly-hydroxybutyrate biosynthetic process"/>
    <property type="evidence" value="ECO:0007669"/>
    <property type="project" value="UniProtKB-KW"/>
</dbReference>
<dbReference type="InterPro" id="IPR010123">
    <property type="entry name" value="PHA_synth_III_E"/>
</dbReference>
<gene>
    <name evidence="6" type="ORF">CKO25_03295</name>
</gene>
<evidence type="ECO:0000256" key="1">
    <source>
        <dbReference type="ARBA" id="ARBA00004683"/>
    </source>
</evidence>
<evidence type="ECO:0000256" key="4">
    <source>
        <dbReference type="SAM" id="Coils"/>
    </source>
</evidence>
<feature type="compositionally biased region" description="Low complexity" evidence="5">
    <location>
        <begin position="329"/>
        <end position="338"/>
    </location>
</feature>